<name>A0A0E0EIW6_9ORYZ</name>
<dbReference type="AlphaFoldDB" id="A0A0E0EIW6"/>
<dbReference type="Proteomes" id="UP000008021">
    <property type="component" value="Chromosome 8"/>
</dbReference>
<feature type="region of interest" description="Disordered" evidence="1">
    <location>
        <begin position="49"/>
        <end position="188"/>
    </location>
</feature>
<feature type="compositionally biased region" description="Basic and acidic residues" evidence="1">
    <location>
        <begin position="63"/>
        <end position="76"/>
    </location>
</feature>
<feature type="compositionally biased region" description="Basic residues" evidence="1">
    <location>
        <begin position="209"/>
        <end position="221"/>
    </location>
</feature>
<organism evidence="2">
    <name type="scientific">Oryza meridionalis</name>
    <dbReference type="NCBI Taxonomy" id="40149"/>
    <lineage>
        <taxon>Eukaryota</taxon>
        <taxon>Viridiplantae</taxon>
        <taxon>Streptophyta</taxon>
        <taxon>Embryophyta</taxon>
        <taxon>Tracheophyta</taxon>
        <taxon>Spermatophyta</taxon>
        <taxon>Magnoliopsida</taxon>
        <taxon>Liliopsida</taxon>
        <taxon>Poales</taxon>
        <taxon>Poaceae</taxon>
        <taxon>BOP clade</taxon>
        <taxon>Oryzoideae</taxon>
        <taxon>Oryzeae</taxon>
        <taxon>Oryzinae</taxon>
        <taxon>Oryza</taxon>
    </lineage>
</organism>
<protein>
    <submittedName>
        <fullName evidence="2">Uncharacterized protein</fullName>
    </submittedName>
</protein>
<reference evidence="2" key="2">
    <citation type="submission" date="2018-05" db="EMBL/GenBank/DDBJ databases">
        <title>OmerRS3 (Oryza meridionalis Reference Sequence Version 3).</title>
        <authorList>
            <person name="Zhang J."/>
            <person name="Kudrna D."/>
            <person name="Lee S."/>
            <person name="Talag J."/>
            <person name="Welchert J."/>
            <person name="Wing R.A."/>
        </authorList>
    </citation>
    <scope>NUCLEOTIDE SEQUENCE [LARGE SCALE GENOMIC DNA]</scope>
    <source>
        <strain evidence="2">cv. OR44</strain>
    </source>
</reference>
<feature type="compositionally biased region" description="Low complexity" evidence="1">
    <location>
        <begin position="77"/>
        <end position="88"/>
    </location>
</feature>
<dbReference type="STRING" id="40149.A0A0E0EIW6"/>
<feature type="compositionally biased region" description="Basic residues" evidence="1">
    <location>
        <begin position="52"/>
        <end position="62"/>
    </location>
</feature>
<feature type="region of interest" description="Disordered" evidence="1">
    <location>
        <begin position="1"/>
        <end position="20"/>
    </location>
</feature>
<feature type="compositionally biased region" description="Basic and acidic residues" evidence="1">
    <location>
        <begin position="116"/>
        <end position="125"/>
    </location>
</feature>
<keyword evidence="3" id="KW-1185">Reference proteome</keyword>
<feature type="compositionally biased region" description="Basic residues" evidence="1">
    <location>
        <begin position="1"/>
        <end position="14"/>
    </location>
</feature>
<dbReference type="HOGENOM" id="CLU_1063113_0_0_1"/>
<feature type="compositionally biased region" description="Low complexity" evidence="1">
    <location>
        <begin position="95"/>
        <end position="114"/>
    </location>
</feature>
<proteinExistence type="predicted"/>
<dbReference type="EnsemblPlants" id="OMERI08G05450.1">
    <property type="protein sequence ID" value="OMERI08G05450.1"/>
    <property type="gene ID" value="OMERI08G05450"/>
</dbReference>
<accession>A0A0E0EIW6</accession>
<feature type="compositionally biased region" description="Pro residues" evidence="1">
    <location>
        <begin position="169"/>
        <end position="179"/>
    </location>
</feature>
<evidence type="ECO:0000256" key="1">
    <source>
        <dbReference type="SAM" id="MobiDB-lite"/>
    </source>
</evidence>
<dbReference type="Gramene" id="OMERI08G05450.1">
    <property type="protein sequence ID" value="OMERI08G05450.1"/>
    <property type="gene ID" value="OMERI08G05450"/>
</dbReference>
<evidence type="ECO:0000313" key="3">
    <source>
        <dbReference type="Proteomes" id="UP000008021"/>
    </source>
</evidence>
<feature type="region of interest" description="Disordered" evidence="1">
    <location>
        <begin position="208"/>
        <end position="232"/>
    </location>
</feature>
<evidence type="ECO:0000313" key="2">
    <source>
        <dbReference type="EnsemblPlants" id="OMERI08G05450.1"/>
    </source>
</evidence>
<reference evidence="2" key="1">
    <citation type="submission" date="2015-04" db="UniProtKB">
        <authorList>
            <consortium name="EnsemblPlants"/>
        </authorList>
    </citation>
    <scope>IDENTIFICATION</scope>
</reference>
<sequence>MPSSARHRGGRRGGRGSAVEMEMEEARDWVELALDAIAAIRRWQHRIGAGQRRLRRPSHPRCRGVERGEAPRRGREAAAVAEPAAAAPDGRSRKAAATGAEPAAAAPLPLRASPSVRERGEEERGGRRRRCRARGAPAVQTRHPPPSSSSLCLLLSRKGAPRIGDRGRPPPPLPSPPRAAAPYGRSGKAAAVGAEPAAAAPLLPTVPCSRRRSRSRGRGHGHAGAGLRGMAQAAIRRSKGQCEAFRSQHAVDDGFLLFLGET</sequence>